<keyword evidence="2" id="KW-1185">Reference proteome</keyword>
<sequence>MPVHHAIWRVEKLAMEVLKYGDWYRDNADDPDKSEYFVSVKWLETRSDQRSWVLWQPKYGLQAYNAEMATYGR</sequence>
<proteinExistence type="predicted"/>
<reference evidence="1 2" key="1">
    <citation type="submission" date="2018-03" db="EMBL/GenBank/DDBJ databases">
        <title>Pantoea intestinalis SRCM103226 isolated form the mealworm.</title>
        <authorList>
            <person name="Jeong D.-Y."/>
            <person name="Kim J.W."/>
        </authorList>
    </citation>
    <scope>NUCLEOTIDE SEQUENCE [LARGE SCALE GENOMIC DNA]</scope>
    <source>
        <strain evidence="1 2">SRCM103226</strain>
    </source>
</reference>
<dbReference type="AlphaFoldDB" id="A0A6P1Q744"/>
<organism evidence="1 2">
    <name type="scientific">Mixta intestinalis</name>
    <dbReference type="NCBI Taxonomy" id="1615494"/>
    <lineage>
        <taxon>Bacteria</taxon>
        <taxon>Pseudomonadati</taxon>
        <taxon>Pseudomonadota</taxon>
        <taxon>Gammaproteobacteria</taxon>
        <taxon>Enterobacterales</taxon>
        <taxon>Erwiniaceae</taxon>
        <taxon>Mixta</taxon>
    </lineage>
</organism>
<evidence type="ECO:0000313" key="1">
    <source>
        <dbReference type="EMBL" id="QHM73788.1"/>
    </source>
</evidence>
<name>A0A6P1Q744_9GAMM</name>
<protein>
    <submittedName>
        <fullName evidence="1">Uncharacterized protein</fullName>
    </submittedName>
</protein>
<evidence type="ECO:0000313" key="2">
    <source>
        <dbReference type="Proteomes" id="UP000464053"/>
    </source>
</evidence>
<accession>A0A6P1Q744</accession>
<gene>
    <name evidence="1" type="ORF">C7M51_04146</name>
</gene>
<dbReference type="KEGG" id="mint:C7M51_04146"/>
<dbReference type="EMBL" id="CP028271">
    <property type="protein sequence ID" value="QHM73788.1"/>
    <property type="molecule type" value="Genomic_DNA"/>
</dbReference>
<dbReference type="Proteomes" id="UP000464053">
    <property type="component" value="Chromosome"/>
</dbReference>